<keyword evidence="1" id="KW-0812">Transmembrane</keyword>
<sequence length="118" mass="13254">MSEAIESGGLDMLLDRLPTEVVASFTPEQRAALWNAVKPTSWRRHPIHIRLSFPLVGGNYFLTIVGGSEKRSGERRTRERRMFPLRTLGNILFLLGLGGAFYAVAIVGIFMFSNLIEF</sequence>
<accession>A4U0W4</accession>
<dbReference type="EMBL" id="CU459003">
    <property type="protein sequence ID" value="CAM76521.1"/>
    <property type="molecule type" value="Genomic_DNA"/>
</dbReference>
<dbReference type="RefSeq" id="WP_024081474.1">
    <property type="nucleotide sequence ID" value="NZ_CP027527.1"/>
</dbReference>
<reference evidence="2" key="1">
    <citation type="journal article" date="2007" name="J. Bacteriol.">
        <title>Comparative genome analysis of four magnetotactic bacteria reveals a complex set of group-specific genes implicated in magnetosome biomineralization and function.</title>
        <authorList>
            <person name="Richter M."/>
            <person name="Kube M."/>
            <person name="Bazylinski D.A."/>
            <person name="Lombardot T."/>
            <person name="Gloeckner F.O."/>
            <person name="Reinhardt R."/>
            <person name="Schueler D."/>
        </authorList>
    </citation>
    <scope>NUCLEOTIDE SEQUENCE</scope>
    <source>
        <strain evidence="2">MSR-1</strain>
    </source>
</reference>
<evidence type="ECO:0000313" key="2">
    <source>
        <dbReference type="EMBL" id="CAM76521.1"/>
    </source>
</evidence>
<feature type="transmembrane region" description="Helical" evidence="1">
    <location>
        <begin position="47"/>
        <end position="67"/>
    </location>
</feature>
<keyword evidence="1" id="KW-0472">Membrane</keyword>
<keyword evidence="1" id="KW-1133">Transmembrane helix</keyword>
<feature type="transmembrane region" description="Helical" evidence="1">
    <location>
        <begin position="88"/>
        <end position="112"/>
    </location>
</feature>
<name>A4U0W4_9PROT</name>
<protein>
    <submittedName>
        <fullName evidence="2">Uncharacterized protein</fullName>
    </submittedName>
</protein>
<dbReference type="AlphaFoldDB" id="A4U0W4"/>
<gene>
    <name evidence="2" type="ORF">MGR_0344</name>
</gene>
<proteinExistence type="predicted"/>
<evidence type="ECO:0000256" key="1">
    <source>
        <dbReference type="SAM" id="Phobius"/>
    </source>
</evidence>
<organism evidence="2">
    <name type="scientific">Magnetospirillum gryphiswaldense</name>
    <dbReference type="NCBI Taxonomy" id="55518"/>
    <lineage>
        <taxon>Bacteria</taxon>
        <taxon>Pseudomonadati</taxon>
        <taxon>Pseudomonadota</taxon>
        <taxon>Alphaproteobacteria</taxon>
        <taxon>Rhodospirillales</taxon>
        <taxon>Rhodospirillaceae</taxon>
        <taxon>Magnetospirillum</taxon>
    </lineage>
</organism>